<sequence>MKGLREPVGDHPSEVYWRRRIVLLVALAVIVAVGWLIVSALSSDGAEPSEPAAASSPETSTSPTSSVSPSTEPTSADVEACAKDAISVSVAPNPANVPAGKQPKFAVTIEQTGDVPCLLDTTGKNTKLVITSGDERIWSSNDCPAEEPLIGKEWLLASGDSKEVQAAWPRIRSAEGCATTGDAMGEGWYWAEVTVAGVKADRVQFHLQ</sequence>
<organism evidence="3 4">
    <name type="scientific">Demequina litoralis</name>
    <dbReference type="NCBI Taxonomy" id="3051660"/>
    <lineage>
        <taxon>Bacteria</taxon>
        <taxon>Bacillati</taxon>
        <taxon>Actinomycetota</taxon>
        <taxon>Actinomycetes</taxon>
        <taxon>Micrococcales</taxon>
        <taxon>Demequinaceae</taxon>
        <taxon>Demequina</taxon>
    </lineage>
</organism>
<evidence type="ECO:0000313" key="4">
    <source>
        <dbReference type="Proteomes" id="UP001172728"/>
    </source>
</evidence>
<accession>A0ABT8G845</accession>
<name>A0ABT8G845_9MICO</name>
<evidence type="ECO:0000313" key="3">
    <source>
        <dbReference type="EMBL" id="MDN4475227.1"/>
    </source>
</evidence>
<keyword evidence="2" id="KW-1133">Transmembrane helix</keyword>
<proteinExistence type="predicted"/>
<reference evidence="3" key="1">
    <citation type="submission" date="2023-06" db="EMBL/GenBank/DDBJ databases">
        <title>Sysu t00192.</title>
        <authorList>
            <person name="Gao L."/>
            <person name="Fang B.-Z."/>
            <person name="Li W.-J."/>
        </authorList>
    </citation>
    <scope>NUCLEOTIDE SEQUENCE</scope>
    <source>
        <strain evidence="3">SYSU T00192</strain>
    </source>
</reference>
<feature type="transmembrane region" description="Helical" evidence="2">
    <location>
        <begin position="21"/>
        <end position="41"/>
    </location>
</feature>
<evidence type="ECO:0000256" key="2">
    <source>
        <dbReference type="SAM" id="Phobius"/>
    </source>
</evidence>
<protein>
    <submittedName>
        <fullName evidence="3">Uncharacterized protein</fullName>
    </submittedName>
</protein>
<feature type="compositionally biased region" description="Low complexity" evidence="1">
    <location>
        <begin position="46"/>
        <end position="76"/>
    </location>
</feature>
<dbReference type="Proteomes" id="UP001172728">
    <property type="component" value="Unassembled WGS sequence"/>
</dbReference>
<keyword evidence="4" id="KW-1185">Reference proteome</keyword>
<comment type="caution">
    <text evidence="3">The sequence shown here is derived from an EMBL/GenBank/DDBJ whole genome shotgun (WGS) entry which is preliminary data.</text>
</comment>
<keyword evidence="2" id="KW-0472">Membrane</keyword>
<dbReference type="RefSeq" id="WP_301131677.1">
    <property type="nucleotide sequence ID" value="NZ_JAUHPW010000003.1"/>
</dbReference>
<dbReference type="EMBL" id="JAUHPW010000003">
    <property type="protein sequence ID" value="MDN4475227.1"/>
    <property type="molecule type" value="Genomic_DNA"/>
</dbReference>
<gene>
    <name evidence="3" type="ORF">QQX09_05055</name>
</gene>
<feature type="region of interest" description="Disordered" evidence="1">
    <location>
        <begin position="46"/>
        <end position="77"/>
    </location>
</feature>
<keyword evidence="2" id="KW-0812">Transmembrane</keyword>
<evidence type="ECO:0000256" key="1">
    <source>
        <dbReference type="SAM" id="MobiDB-lite"/>
    </source>
</evidence>